<feature type="compositionally biased region" description="Low complexity" evidence="2">
    <location>
        <begin position="1184"/>
        <end position="1206"/>
    </location>
</feature>
<feature type="compositionally biased region" description="Polar residues" evidence="2">
    <location>
        <begin position="185"/>
        <end position="195"/>
    </location>
</feature>
<dbReference type="InterPro" id="IPR050827">
    <property type="entry name" value="CRP1_MDG1_kinase"/>
</dbReference>
<feature type="compositionally biased region" description="Low complexity" evidence="2">
    <location>
        <begin position="1450"/>
        <end position="1459"/>
    </location>
</feature>
<feature type="compositionally biased region" description="Basic and acidic residues" evidence="2">
    <location>
        <begin position="1021"/>
        <end position="1046"/>
    </location>
</feature>
<name>A0A0G4G7C8_9ALVE</name>
<evidence type="ECO:0000259" key="3">
    <source>
        <dbReference type="Pfam" id="PF16561"/>
    </source>
</evidence>
<feature type="compositionally biased region" description="Polar residues" evidence="2">
    <location>
        <begin position="876"/>
        <end position="892"/>
    </location>
</feature>
<feature type="region of interest" description="Disordered" evidence="2">
    <location>
        <begin position="1374"/>
        <end position="1492"/>
    </location>
</feature>
<feature type="region of interest" description="Disordered" evidence="2">
    <location>
        <begin position="668"/>
        <end position="711"/>
    </location>
</feature>
<dbReference type="CDD" id="cd02859">
    <property type="entry name" value="E_set_AMPKbeta_like_N"/>
    <property type="match status" value="1"/>
</dbReference>
<feature type="compositionally biased region" description="Basic and acidic residues" evidence="2">
    <location>
        <begin position="725"/>
        <end position="739"/>
    </location>
</feature>
<dbReference type="InterPro" id="IPR032640">
    <property type="entry name" value="AMPK1_CBM"/>
</dbReference>
<feature type="compositionally biased region" description="Polar residues" evidence="2">
    <location>
        <begin position="817"/>
        <end position="841"/>
    </location>
</feature>
<feature type="compositionally biased region" description="Polar residues" evidence="2">
    <location>
        <begin position="741"/>
        <end position="752"/>
    </location>
</feature>
<feature type="region of interest" description="Disordered" evidence="2">
    <location>
        <begin position="724"/>
        <end position="1206"/>
    </location>
</feature>
<accession>A0A0G4G7C8</accession>
<dbReference type="InterPro" id="IPR013783">
    <property type="entry name" value="Ig-like_fold"/>
</dbReference>
<dbReference type="PANTHER" id="PTHR10343">
    <property type="entry name" value="5'-AMP-ACTIVATED PROTEIN KINASE , BETA SUBUNIT"/>
    <property type="match status" value="1"/>
</dbReference>
<protein>
    <recommendedName>
        <fullName evidence="3">AMP-activated protein kinase glycogen-binding domain-containing protein</fullName>
    </recommendedName>
</protein>
<feature type="compositionally biased region" description="Polar residues" evidence="2">
    <location>
        <begin position="988"/>
        <end position="1020"/>
    </location>
</feature>
<feature type="region of interest" description="Disordered" evidence="2">
    <location>
        <begin position="1221"/>
        <end position="1352"/>
    </location>
</feature>
<dbReference type="SUPFAM" id="SSF81296">
    <property type="entry name" value="E set domains"/>
    <property type="match status" value="1"/>
</dbReference>
<feature type="region of interest" description="Disordered" evidence="2">
    <location>
        <begin position="180"/>
        <end position="200"/>
    </location>
</feature>
<evidence type="ECO:0000256" key="2">
    <source>
        <dbReference type="SAM" id="MobiDB-lite"/>
    </source>
</evidence>
<feature type="domain" description="AMP-activated protein kinase glycogen-binding" evidence="3">
    <location>
        <begin position="209"/>
        <end position="295"/>
    </location>
</feature>
<organism evidence="4">
    <name type="scientific">Chromera velia CCMP2878</name>
    <dbReference type="NCBI Taxonomy" id="1169474"/>
    <lineage>
        <taxon>Eukaryota</taxon>
        <taxon>Sar</taxon>
        <taxon>Alveolata</taxon>
        <taxon>Colpodellida</taxon>
        <taxon>Chromeraceae</taxon>
        <taxon>Chromera</taxon>
    </lineage>
</organism>
<feature type="compositionally biased region" description="Pro residues" evidence="2">
    <location>
        <begin position="1280"/>
        <end position="1289"/>
    </location>
</feature>
<feature type="compositionally biased region" description="Basic and acidic residues" evidence="2">
    <location>
        <begin position="900"/>
        <end position="915"/>
    </location>
</feature>
<evidence type="ECO:0000256" key="1">
    <source>
        <dbReference type="ARBA" id="ARBA00010926"/>
    </source>
</evidence>
<dbReference type="InterPro" id="IPR014756">
    <property type="entry name" value="Ig_E-set"/>
</dbReference>
<dbReference type="VEuPathDB" id="CryptoDB:Cvel_20616"/>
<dbReference type="Gene3D" id="2.60.40.10">
    <property type="entry name" value="Immunoglobulins"/>
    <property type="match status" value="1"/>
</dbReference>
<feature type="compositionally biased region" description="Polar residues" evidence="2">
    <location>
        <begin position="1221"/>
        <end position="1235"/>
    </location>
</feature>
<dbReference type="Pfam" id="PF16561">
    <property type="entry name" value="AMPK1_CBM"/>
    <property type="match status" value="1"/>
</dbReference>
<sequence>MPPTVLLQFAARLQTDVDGRFEIHLAAVEEWEKDWSYAKTVRIPLYFVGDVQRTGLESKVVGFEGAWEKYEWRLVRQVPPHFHPVPEASQYAAKGPPRCVTCFRYSQGKKDVEWFQAPVAEVCGLTPERMMGVLRTSHSDAVMEVLRLQTLQGGVLKGGASGGTEGMMEPVRLTALTPKREENPQTECHPSSKAANATPLDPKRCPDGIVIEWAKPGPSTVFVCGSWDKWKARLPMQKEEGDRFFITLREGTELPLRGKVFEYRFLLNGTDWQCDTDKPRMRDPKGHENNVLDLGKLHFIGTSGTPGPDPALGTQVREPACVAPDASPTLEIPGITPVASTAIALSPSGIAPSVSVSPPKKGGTPAGKAQDFWAWFWSKPAVEPPSMDQRTMAASGEPPFAMRDALSWPCCRRGCGLLKPNTTVLQRHIPGALKSAPRLPVPEQKQGNSLVGVNYGSLLASESLVFTICVVYTEEGRGKLPPIDTEKAARQLRWMGRHALRPQTGLEGGKAACPCPCEISFRHPWDRAHYVWESAPRVDGREVRMVAVPIRLEMAEPEKATEGWEMIERACERLRVQRGKPLQFDWTGMFESFQSASISSGEFLTVNKFVDGIGEFVFKSLKGNILLTARHGYSLSRFDEPAALHPPGVSEGWSALFEGLIQVALSPCPPPPLDSHQKKTVEEAGRTQGKWKEREKDKTRQQERSSNNNCVDAFSDLQEMLAETAQKEKKPTVSRKEESAETSADSSNSPSAKTKEQKAVSPPSKEAREDKKGGEKGKDKTANTKEERPVSRIVSSHFTSPLRVRGMNQDFYFLPLTETSTQPSSSGAEGGTEQSTTSNNEKIPEAASRSPQNKKEEKTTSSSPPKPTPSPPRRQSLFTSIVSSLFSHSHNTTPPPAPEKATHPRNPPEADRERPPAILSASAMPPSVEKGNPHTAPPPSDPSLAEKEAKSPLIDPSPTAPRGETTKPLAATSPPCPSVARGKDDEPQSTTLQATLSSAKKGNQTMPSAPSSRLSLSQTRAPRETSEGAAPHEKKTEKDAAEEKTISRPNPPEANRVQRPPAESSSSSSSPCSAVENEKKLQTVQAPPLENKSPHNAIPPSNQRWRPWAAQLFPPEDKPRPPSSRRVSPPTEREKGNQKEGLSPTRALLSRALAETSKQPPPENREREGESTFLLGLLPSNPTAAATSSASAAAAAAASSSSDHAVLASAASFPFPRSVLSASQSLNGCDPSGSQARDPPADSDMSLQHKNGFPGGDAGRSQDLHGHPLSPPLNEVSPPGLLPPPPPGGILPDREGGSTGYAEGHQRPSLSDAERPVWREGALPTDTHSLLQKREGRGNGQQGGCGAAESAQVPFSDPATTVSIRHFLDSLPRGVGASLHASPPPSPLSLAGEVKKETALEAPSRKETAFVTPDRRSPAQGQGASQGIIRALGPIGSPARVKAREETAASFSSSSSLWSQWGDRGDLGSHMRGVLLPPASAQSHGREEGKER</sequence>
<dbReference type="EMBL" id="CDMZ01000955">
    <property type="protein sequence ID" value="CEM24577.1"/>
    <property type="molecule type" value="Genomic_DNA"/>
</dbReference>
<proteinExistence type="inferred from homology"/>
<feature type="compositionally biased region" description="Basic and acidic residues" evidence="2">
    <location>
        <begin position="1393"/>
        <end position="1417"/>
    </location>
</feature>
<reference evidence="4" key="1">
    <citation type="submission" date="2014-11" db="EMBL/GenBank/DDBJ databases">
        <authorList>
            <person name="Otto D Thomas"/>
            <person name="Naeem Raeece"/>
        </authorList>
    </citation>
    <scope>NUCLEOTIDE SEQUENCE</scope>
</reference>
<feature type="compositionally biased region" description="Basic and acidic residues" evidence="2">
    <location>
        <begin position="765"/>
        <end position="790"/>
    </location>
</feature>
<gene>
    <name evidence="4" type="ORF">Cvel_20616</name>
</gene>
<comment type="similarity">
    <text evidence="1">Belongs to the 5'-AMP-activated protein kinase beta subunit family.</text>
</comment>
<feature type="compositionally biased region" description="Basic and acidic residues" evidence="2">
    <location>
        <begin position="675"/>
        <end position="703"/>
    </location>
</feature>
<evidence type="ECO:0000313" key="4">
    <source>
        <dbReference type="EMBL" id="CEM24577.1"/>
    </source>
</evidence>
<dbReference type="PANTHER" id="PTHR10343:SF84">
    <property type="entry name" value="5'-AMP-ACTIVATED PROTEIN KINASE SUBUNIT BETA-1"/>
    <property type="match status" value="1"/>
</dbReference>